<comment type="similarity">
    <text evidence="1 4">Belongs to the universal ribosomal protein uL16 family.</text>
</comment>
<dbReference type="PANTHER" id="PTHR12220">
    <property type="entry name" value="50S/60S RIBOSOMAL PROTEIN L16"/>
    <property type="match status" value="1"/>
</dbReference>
<dbReference type="GO" id="GO:0003735">
    <property type="term" value="F:structural constituent of ribosome"/>
    <property type="evidence" value="ECO:0007669"/>
    <property type="project" value="InterPro"/>
</dbReference>
<dbReference type="GO" id="GO:0019843">
    <property type="term" value="F:rRNA binding"/>
    <property type="evidence" value="ECO:0007669"/>
    <property type="project" value="InterPro"/>
</dbReference>
<dbReference type="Proteomes" id="UP000294847">
    <property type="component" value="Chromosome 4"/>
</dbReference>
<dbReference type="FunFam" id="3.90.1170.10:FF:000003">
    <property type="entry name" value="54S ribosomal protein L16, mitochondrial"/>
    <property type="match status" value="1"/>
</dbReference>
<dbReference type="EMBL" id="CP034207">
    <property type="protein sequence ID" value="QBZ61021.1"/>
    <property type="molecule type" value="Genomic_DNA"/>
</dbReference>
<dbReference type="InterPro" id="IPR036920">
    <property type="entry name" value="Ribosomal_uL16_sf"/>
</dbReference>
<feature type="region of interest" description="Disordered" evidence="5">
    <location>
        <begin position="227"/>
        <end position="251"/>
    </location>
</feature>
<feature type="compositionally biased region" description="Polar residues" evidence="5">
    <location>
        <begin position="233"/>
        <end position="251"/>
    </location>
</feature>
<dbReference type="InterPro" id="IPR020798">
    <property type="entry name" value="Ribosomal_uL16_CS"/>
</dbReference>
<dbReference type="PROSITE" id="PS00701">
    <property type="entry name" value="RIBOSOMAL_L16_2"/>
    <property type="match status" value="1"/>
</dbReference>
<dbReference type="CDD" id="cd01433">
    <property type="entry name" value="Ribosomal_L16_L10e"/>
    <property type="match status" value="1"/>
</dbReference>
<evidence type="ECO:0000256" key="5">
    <source>
        <dbReference type="SAM" id="MobiDB-lite"/>
    </source>
</evidence>
<dbReference type="GO" id="GO:0032543">
    <property type="term" value="P:mitochondrial translation"/>
    <property type="evidence" value="ECO:0007669"/>
    <property type="project" value="TreeGrafter"/>
</dbReference>
<protein>
    <submittedName>
        <fullName evidence="6">Uncharacterized protein</fullName>
    </submittedName>
</protein>
<sequence>MSRKMSSALLAAFQGLRIAPATTLRPSIIPTSLRTLPALPTIRNARPFSSTVPQLSWLEPQLDRRKKKMKGRCRVPTGGSMKGTTVVWGDYGLRMKDHDRRVSAKHLKMAENVIKLRLRGQKYRLYKRVNCNIGVFTSGNEHRMGKGKGSFDHWASRISVSHVIFELRGVLHEQVIRDALRLAATKIPGQCEIIKKGDPGCVGITKMENGLTLEDLKRPWMKARQERLGTLDVTPQSSAVTNAPNSTSPAQ</sequence>
<evidence type="ECO:0000313" key="7">
    <source>
        <dbReference type="Proteomes" id="UP000294847"/>
    </source>
</evidence>
<dbReference type="PRINTS" id="PR00060">
    <property type="entry name" value="RIBOSOMALL16"/>
</dbReference>
<dbReference type="InterPro" id="IPR016180">
    <property type="entry name" value="Ribosomal_uL16_dom"/>
</dbReference>
<accession>A0A4P7NGF4</accession>
<dbReference type="Gene3D" id="3.90.1170.10">
    <property type="entry name" value="Ribosomal protein L10e/L16"/>
    <property type="match status" value="1"/>
</dbReference>
<dbReference type="AlphaFoldDB" id="A0A4P7NGF4"/>
<evidence type="ECO:0000256" key="4">
    <source>
        <dbReference type="RuleBase" id="RU004413"/>
    </source>
</evidence>
<keyword evidence="3 4" id="KW-0687">Ribonucleoprotein</keyword>
<name>A0A4P7NGF4_PYROR</name>
<dbReference type="GO" id="GO:0005762">
    <property type="term" value="C:mitochondrial large ribosomal subunit"/>
    <property type="evidence" value="ECO:0007669"/>
    <property type="project" value="TreeGrafter"/>
</dbReference>
<evidence type="ECO:0000256" key="1">
    <source>
        <dbReference type="ARBA" id="ARBA00008931"/>
    </source>
</evidence>
<dbReference type="Pfam" id="PF00252">
    <property type="entry name" value="Ribosomal_L16"/>
    <property type="match status" value="1"/>
</dbReference>
<reference evidence="6 7" key="1">
    <citation type="journal article" date="2019" name="Mol. Biol. Evol.">
        <title>Blast fungal genomes show frequent chromosomal changes, gene gains and losses, and effector gene turnover.</title>
        <authorList>
            <person name="Gomez Luciano L.B."/>
            <person name="Jason Tsai I."/>
            <person name="Chuma I."/>
            <person name="Tosa Y."/>
            <person name="Chen Y.H."/>
            <person name="Li J.Y."/>
            <person name="Li M.Y."/>
            <person name="Jade Lu M.Y."/>
            <person name="Nakayashiki H."/>
            <person name="Li W.H."/>
        </authorList>
    </citation>
    <scope>NUCLEOTIDE SEQUENCE [LARGE SCALE GENOMIC DNA]</scope>
    <source>
        <strain evidence="6">MZ5-1-6</strain>
    </source>
</reference>
<gene>
    <name evidence="6" type="ORF">PoMZ_07967</name>
</gene>
<evidence type="ECO:0000256" key="3">
    <source>
        <dbReference type="ARBA" id="ARBA00023274"/>
    </source>
</evidence>
<dbReference type="InterPro" id="IPR047873">
    <property type="entry name" value="Ribosomal_uL16"/>
</dbReference>
<dbReference type="SUPFAM" id="SSF54686">
    <property type="entry name" value="Ribosomal protein L16p/L10e"/>
    <property type="match status" value="1"/>
</dbReference>
<dbReference type="PANTHER" id="PTHR12220:SF13">
    <property type="entry name" value="LARGE RIBOSOMAL SUBUNIT PROTEIN UL16M"/>
    <property type="match status" value="1"/>
</dbReference>
<dbReference type="NCBIfam" id="TIGR01164">
    <property type="entry name" value="rplP_bact"/>
    <property type="match status" value="1"/>
</dbReference>
<keyword evidence="2 4" id="KW-0689">Ribosomal protein</keyword>
<organism evidence="6 7">
    <name type="scientific">Pyricularia oryzae</name>
    <name type="common">Rice blast fungus</name>
    <name type="synonym">Magnaporthe oryzae</name>
    <dbReference type="NCBI Taxonomy" id="318829"/>
    <lineage>
        <taxon>Eukaryota</taxon>
        <taxon>Fungi</taxon>
        <taxon>Dikarya</taxon>
        <taxon>Ascomycota</taxon>
        <taxon>Pezizomycotina</taxon>
        <taxon>Sordariomycetes</taxon>
        <taxon>Sordariomycetidae</taxon>
        <taxon>Magnaporthales</taxon>
        <taxon>Pyriculariaceae</taxon>
        <taxon>Pyricularia</taxon>
    </lineage>
</organism>
<dbReference type="InterPro" id="IPR000114">
    <property type="entry name" value="Ribosomal_uL16_bact-type"/>
</dbReference>
<evidence type="ECO:0000256" key="2">
    <source>
        <dbReference type="ARBA" id="ARBA00022980"/>
    </source>
</evidence>
<proteinExistence type="inferred from homology"/>
<evidence type="ECO:0000313" key="6">
    <source>
        <dbReference type="EMBL" id="QBZ61021.1"/>
    </source>
</evidence>